<dbReference type="InterPro" id="IPR050879">
    <property type="entry name" value="Acyltransferase_3"/>
</dbReference>
<proteinExistence type="predicted"/>
<accession>A0A8J7Z3Q1</accession>
<keyword evidence="4" id="KW-1185">Reference proteome</keyword>
<keyword evidence="3" id="KW-0012">Acyltransferase</keyword>
<keyword evidence="1" id="KW-0812">Transmembrane</keyword>
<dbReference type="AlphaFoldDB" id="A0A8J7Z3Q1"/>
<feature type="domain" description="Acyltransferase 3" evidence="2">
    <location>
        <begin position="18"/>
        <end position="355"/>
    </location>
</feature>
<feature type="transmembrane region" description="Helical" evidence="1">
    <location>
        <begin position="12"/>
        <end position="36"/>
    </location>
</feature>
<dbReference type="GO" id="GO:0009103">
    <property type="term" value="P:lipopolysaccharide biosynthetic process"/>
    <property type="evidence" value="ECO:0007669"/>
    <property type="project" value="TreeGrafter"/>
</dbReference>
<feature type="transmembrane region" description="Helical" evidence="1">
    <location>
        <begin position="235"/>
        <end position="256"/>
    </location>
</feature>
<gene>
    <name evidence="3" type="ORF">GS601_15855</name>
</gene>
<dbReference type="Proteomes" id="UP000646053">
    <property type="component" value="Unassembled WGS sequence"/>
</dbReference>
<dbReference type="GO" id="GO:0016020">
    <property type="term" value="C:membrane"/>
    <property type="evidence" value="ECO:0007669"/>
    <property type="project" value="TreeGrafter"/>
</dbReference>
<dbReference type="PANTHER" id="PTHR23028">
    <property type="entry name" value="ACETYLTRANSFERASE"/>
    <property type="match status" value="1"/>
</dbReference>
<keyword evidence="1" id="KW-1133">Transmembrane helix</keyword>
<protein>
    <submittedName>
        <fullName evidence="3">Acyltransferase family protein</fullName>
    </submittedName>
</protein>
<sequence length="372" mass="42234">MKIDQSKSNGSVLSYMPQLDGLRSFAIFGVLITHYLQPDDPLRSGFPWGWLGVRLFFVLSGFLITGILISCRQKVDNELISPWKIIQNFYVRRCLRLFPIYYLYLALVVLIYPQTRSYIVAFIFYGQNFLFAAQPETFTTIISLTSHLWALAVEAQFYLILPWLVIFLPKRWLVPMLLAMILAAPVLRLTLIAYGYTVHQVNMMTPSHFDTLCMGGLLSALMASGRSGLPLVKKLMSIGLWIGIPLLLAYIVGRWFGLDSRISIVFAESGAGLVFVWLIKQASEGIKGFPGSVLNQKFLAYCGTVSYGLYIFHFEVLYVFQKHLLSGFNVTSINNSRILLPIYTIAAIAVAAIFWEVVEKPMNRRKRHFSLK</sequence>
<feature type="transmembrane region" description="Helical" evidence="1">
    <location>
        <begin position="299"/>
        <end position="320"/>
    </location>
</feature>
<evidence type="ECO:0000259" key="2">
    <source>
        <dbReference type="Pfam" id="PF01757"/>
    </source>
</evidence>
<evidence type="ECO:0000256" key="1">
    <source>
        <dbReference type="SAM" id="Phobius"/>
    </source>
</evidence>
<feature type="transmembrane region" description="Helical" evidence="1">
    <location>
        <begin position="262"/>
        <end position="279"/>
    </location>
</feature>
<name>A0A8J7Z3Q1_9CYAN</name>
<feature type="transmembrane region" description="Helical" evidence="1">
    <location>
        <begin position="173"/>
        <end position="197"/>
    </location>
</feature>
<reference evidence="3" key="1">
    <citation type="submission" date="2019-12" db="EMBL/GenBank/DDBJ databases">
        <title>High-Quality draft genome sequences of three cyanobacteria isolated from the limestone walls of the Old Cathedral of Coimbra.</title>
        <authorList>
            <person name="Tiago I."/>
            <person name="Soares F."/>
            <person name="Portugal A."/>
        </authorList>
    </citation>
    <scope>NUCLEOTIDE SEQUENCE</scope>
    <source>
        <strain evidence="3">A</strain>
    </source>
</reference>
<dbReference type="EMBL" id="WVIE01000019">
    <property type="protein sequence ID" value="NDJ18745.1"/>
    <property type="molecule type" value="Genomic_DNA"/>
</dbReference>
<comment type="caution">
    <text evidence="3">The sequence shown here is derived from an EMBL/GenBank/DDBJ whole genome shotgun (WGS) entry which is preliminary data.</text>
</comment>
<feature type="transmembrane region" description="Helical" evidence="1">
    <location>
        <begin position="101"/>
        <end position="126"/>
    </location>
</feature>
<keyword evidence="1" id="KW-0472">Membrane</keyword>
<evidence type="ECO:0000313" key="3">
    <source>
        <dbReference type="EMBL" id="NDJ18745.1"/>
    </source>
</evidence>
<feature type="transmembrane region" description="Helical" evidence="1">
    <location>
        <begin position="48"/>
        <end position="69"/>
    </location>
</feature>
<keyword evidence="3" id="KW-0808">Transferase</keyword>
<feature type="transmembrane region" description="Helical" evidence="1">
    <location>
        <begin position="146"/>
        <end position="166"/>
    </location>
</feature>
<feature type="transmembrane region" description="Helical" evidence="1">
    <location>
        <begin position="340"/>
        <end position="358"/>
    </location>
</feature>
<dbReference type="Pfam" id="PF01757">
    <property type="entry name" value="Acyl_transf_3"/>
    <property type="match status" value="1"/>
</dbReference>
<dbReference type="GO" id="GO:0016747">
    <property type="term" value="F:acyltransferase activity, transferring groups other than amino-acyl groups"/>
    <property type="evidence" value="ECO:0007669"/>
    <property type="project" value="InterPro"/>
</dbReference>
<feature type="transmembrane region" description="Helical" evidence="1">
    <location>
        <begin position="203"/>
        <end position="223"/>
    </location>
</feature>
<dbReference type="InterPro" id="IPR002656">
    <property type="entry name" value="Acyl_transf_3_dom"/>
</dbReference>
<dbReference type="PANTHER" id="PTHR23028:SF53">
    <property type="entry name" value="ACYL_TRANSF_3 DOMAIN-CONTAINING PROTEIN"/>
    <property type="match status" value="1"/>
</dbReference>
<evidence type="ECO:0000313" key="4">
    <source>
        <dbReference type="Proteomes" id="UP000646053"/>
    </source>
</evidence>
<organism evidence="3 4">
    <name type="scientific">Myxacorys almedinensis A</name>
    <dbReference type="NCBI Taxonomy" id="2690445"/>
    <lineage>
        <taxon>Bacteria</taxon>
        <taxon>Bacillati</taxon>
        <taxon>Cyanobacteriota</taxon>
        <taxon>Cyanophyceae</taxon>
        <taxon>Leptolyngbyales</taxon>
        <taxon>Leptolyngbyaceae</taxon>
        <taxon>Myxacorys</taxon>
        <taxon>Myxacorys almedinensis</taxon>
    </lineage>
</organism>
<dbReference type="RefSeq" id="WP_162424269.1">
    <property type="nucleotide sequence ID" value="NZ_WVIE01000019.1"/>
</dbReference>